<accession>A0ABP1BBS7</accession>
<dbReference type="SUPFAM" id="SSF54236">
    <property type="entry name" value="Ubiquitin-like"/>
    <property type="match status" value="1"/>
</dbReference>
<sequence length="625" mass="70119">MPSLLRKKGKETKVIKRFHFRIDDSPPSVVGEEASYVTPRGGDRGRRSCDMLCVGEGRKVSIPSSSSSLSSAAFVPTIASAAKAVGGYSKFVLNRKDWKSLIDENRQQHAEENERRWPWERRERHPSIFQTHRVEQPAMIADLGQVEQRPQTAATTTTTLNKTLLESSGFPKRRCTFRDPEASFKCETTCADARLPMLVGVQTMSDHPRGANATNPKLENAGPVRSIKVEKKPEKKFVCPICHIWWCSMAEASEHMDACLSNSMQHSCAPQPQDSTKQEKIPNVGKTEGRKLLGISILAQEASKDNCHVIKGRLKLTEAVNTFLAGAPFDATRDLLILLKNIVNAPKAERFRTVWMAKLHANRQMQGMALDGMKLLGSVGFQLFDQGWEVVGVMDEPSQEKLEIIKHTITLLEPNILVKPKSPRIPLSTSLSWPKHIDRQIRLFYALDNVKTAKVQVPDSCFEVSGEELDRADMMRQNHQGQWRIEMNPNSHKEKHCRKQYWAAIIRVLFPDRTILQGLFLPSEPTTSLYQFVASALRDSTTPFKLLLPRVIGTGWNSTRTGVVPSGPNPDGRLVTLEQVNLVPTALLKFQAVQTIQPPIIRADYLAMRESLNVPMSLPITPRTC</sequence>
<gene>
    <name evidence="1" type="ORF">CSSPJE1EN2_LOCUS15296</name>
</gene>
<dbReference type="PANTHER" id="PTHR47694">
    <property type="entry name" value="PLANT UBX DOMAIN-CONTAINING PROTEIN 2"/>
    <property type="match status" value="1"/>
</dbReference>
<proteinExistence type="predicted"/>
<dbReference type="Proteomes" id="UP001497522">
    <property type="component" value="Chromosome 3"/>
</dbReference>
<keyword evidence="2" id="KW-1185">Reference proteome</keyword>
<evidence type="ECO:0000313" key="1">
    <source>
        <dbReference type="EMBL" id="CAK9872726.1"/>
    </source>
</evidence>
<reference evidence="1" key="1">
    <citation type="submission" date="2024-03" db="EMBL/GenBank/DDBJ databases">
        <authorList>
            <consortium name="ELIXIR-Norway"/>
            <consortium name="Elixir Norway"/>
        </authorList>
    </citation>
    <scope>NUCLEOTIDE SEQUENCE</scope>
</reference>
<dbReference type="InterPro" id="IPR029071">
    <property type="entry name" value="Ubiquitin-like_domsf"/>
</dbReference>
<organism evidence="1 2">
    <name type="scientific">Sphagnum jensenii</name>
    <dbReference type="NCBI Taxonomy" id="128206"/>
    <lineage>
        <taxon>Eukaryota</taxon>
        <taxon>Viridiplantae</taxon>
        <taxon>Streptophyta</taxon>
        <taxon>Embryophyta</taxon>
        <taxon>Bryophyta</taxon>
        <taxon>Sphagnophytina</taxon>
        <taxon>Sphagnopsida</taxon>
        <taxon>Sphagnales</taxon>
        <taxon>Sphagnaceae</taxon>
        <taxon>Sphagnum</taxon>
    </lineage>
</organism>
<dbReference type="EMBL" id="OZ023704">
    <property type="protein sequence ID" value="CAK9872726.1"/>
    <property type="molecule type" value="Genomic_DNA"/>
</dbReference>
<dbReference type="PANTHER" id="PTHR47694:SF1">
    <property type="entry name" value="PLANT UBX DOMAIN-CONTAINING PROTEIN 2"/>
    <property type="match status" value="1"/>
</dbReference>
<name>A0ABP1BBS7_9BRYO</name>
<protein>
    <submittedName>
        <fullName evidence="1">Uncharacterized protein</fullName>
    </submittedName>
</protein>
<evidence type="ECO:0000313" key="2">
    <source>
        <dbReference type="Proteomes" id="UP001497522"/>
    </source>
</evidence>